<dbReference type="InterPro" id="IPR001387">
    <property type="entry name" value="Cro/C1-type_HTH"/>
</dbReference>
<dbReference type="PROSITE" id="PS50943">
    <property type="entry name" value="HTH_CROC1"/>
    <property type="match status" value="1"/>
</dbReference>
<evidence type="ECO:0000313" key="6">
    <source>
        <dbReference type="Proteomes" id="UP000286594"/>
    </source>
</evidence>
<evidence type="ECO:0000256" key="2">
    <source>
        <dbReference type="ARBA" id="ARBA00023125"/>
    </source>
</evidence>
<dbReference type="InterPro" id="IPR015927">
    <property type="entry name" value="Peptidase_S24_S26A/B/C"/>
</dbReference>
<accession>A0A443LJW8</accession>
<dbReference type="InterPro" id="IPR036286">
    <property type="entry name" value="LexA/Signal_pep-like_sf"/>
</dbReference>
<dbReference type="CDD" id="cd00093">
    <property type="entry name" value="HTH_XRE"/>
    <property type="match status" value="1"/>
</dbReference>
<reference evidence="5 6" key="1">
    <citation type="submission" date="2019-01" db="EMBL/GenBank/DDBJ databases">
        <title>Sinorhodobacter populi sp. nov. isolated from the symptomatic bark tissue of Populus euramericana canker.</title>
        <authorList>
            <person name="Xu G."/>
        </authorList>
    </citation>
    <scope>NUCLEOTIDE SEQUENCE [LARGE SCALE GENOMIC DNA]</scope>
    <source>
        <strain evidence="5 6">CCTCC AB2012026</strain>
    </source>
</reference>
<dbReference type="SUPFAM" id="SSF51306">
    <property type="entry name" value="LexA/Signal peptidase"/>
    <property type="match status" value="1"/>
</dbReference>
<evidence type="ECO:0000259" key="4">
    <source>
        <dbReference type="PROSITE" id="PS50943"/>
    </source>
</evidence>
<dbReference type="AlphaFoldDB" id="A0A443LJW8"/>
<feature type="domain" description="HTH cro/C1-type" evidence="4">
    <location>
        <begin position="64"/>
        <end position="118"/>
    </location>
</feature>
<organism evidence="5 6">
    <name type="scientific">Paenirhodobacter ferrireducens</name>
    <dbReference type="NCBI Taxonomy" id="1215032"/>
    <lineage>
        <taxon>Bacteria</taxon>
        <taxon>Pseudomonadati</taxon>
        <taxon>Pseudomonadota</taxon>
        <taxon>Alphaproteobacteria</taxon>
        <taxon>Rhodobacterales</taxon>
        <taxon>Rhodobacter group</taxon>
        <taxon>Paenirhodobacter</taxon>
    </lineage>
</organism>
<keyword evidence="3" id="KW-0804">Transcription</keyword>
<name>A0A443LJW8_9RHOB</name>
<evidence type="ECO:0000256" key="1">
    <source>
        <dbReference type="ARBA" id="ARBA00023015"/>
    </source>
</evidence>
<gene>
    <name evidence="5" type="ORF">EOW65_09120</name>
</gene>
<keyword evidence="2" id="KW-0238">DNA-binding</keyword>
<dbReference type="EMBL" id="SAVB01000009">
    <property type="protein sequence ID" value="RWR49428.1"/>
    <property type="molecule type" value="Genomic_DNA"/>
</dbReference>
<dbReference type="OrthoDB" id="9792157at2"/>
<dbReference type="PANTHER" id="PTHR40661:SF3">
    <property type="entry name" value="FELS-1 PROPHAGE TRANSCRIPTIONAL REGULATOR"/>
    <property type="match status" value="1"/>
</dbReference>
<evidence type="ECO:0000313" key="5">
    <source>
        <dbReference type="EMBL" id="RWR49428.1"/>
    </source>
</evidence>
<keyword evidence="1" id="KW-0805">Transcription regulation</keyword>
<keyword evidence="6" id="KW-1185">Reference proteome</keyword>
<dbReference type="Proteomes" id="UP000286594">
    <property type="component" value="Unassembled WGS sequence"/>
</dbReference>
<evidence type="ECO:0000256" key="3">
    <source>
        <dbReference type="ARBA" id="ARBA00023163"/>
    </source>
</evidence>
<comment type="caution">
    <text evidence="5">The sequence shown here is derived from an EMBL/GenBank/DDBJ whole genome shotgun (WGS) entry which is preliminary data.</text>
</comment>
<dbReference type="Gene3D" id="1.10.260.40">
    <property type="entry name" value="lambda repressor-like DNA-binding domains"/>
    <property type="match status" value="1"/>
</dbReference>
<dbReference type="Pfam" id="PF00717">
    <property type="entry name" value="Peptidase_S24"/>
    <property type="match status" value="1"/>
</dbReference>
<proteinExistence type="predicted"/>
<dbReference type="Gene3D" id="2.10.109.10">
    <property type="entry name" value="Umud Fragment, subunit A"/>
    <property type="match status" value="1"/>
</dbReference>
<dbReference type="Pfam" id="PF01381">
    <property type="entry name" value="HTH_3"/>
    <property type="match status" value="1"/>
</dbReference>
<dbReference type="CDD" id="cd06462">
    <property type="entry name" value="Peptidase_S24_S26"/>
    <property type="match status" value="1"/>
</dbReference>
<dbReference type="RefSeq" id="WP_128148701.1">
    <property type="nucleotide sequence ID" value="NZ_SAVB01000009.1"/>
</dbReference>
<dbReference type="SMART" id="SM00530">
    <property type="entry name" value="HTH_XRE"/>
    <property type="match status" value="1"/>
</dbReference>
<protein>
    <submittedName>
        <fullName evidence="5">Helix-turn-helix transcriptional regulator</fullName>
    </submittedName>
</protein>
<dbReference type="GO" id="GO:0003677">
    <property type="term" value="F:DNA binding"/>
    <property type="evidence" value="ECO:0007669"/>
    <property type="project" value="UniProtKB-KW"/>
</dbReference>
<dbReference type="InterPro" id="IPR010982">
    <property type="entry name" value="Lambda_DNA-bd_dom_sf"/>
</dbReference>
<sequence>MPILSANAALLFPDFDMNSASISSFSHGEHCLVKAEVRCQRTVRFQPVATEIEFRHSAGMEIDLKSALKRRGMSQQQLADAIDVSKGYISEIASGKKRPSIETLEQILDAIDADIAEIIPTRHVIAVPGYVGAGAEVYLSDPYPKGEGMYKVACPPQITPHSVVAVEVRGESMEPVFSEGDLLFYTRNGDHGVPSEAIGRKCVAETEDGKVWVKQLKIGTAPGLFNLLSINPAATNMLDVRVKWAAPVRLHLPKEFVKRVE</sequence>
<dbReference type="SUPFAM" id="SSF47413">
    <property type="entry name" value="lambda repressor-like DNA-binding domains"/>
    <property type="match status" value="1"/>
</dbReference>
<dbReference type="PANTHER" id="PTHR40661">
    <property type="match status" value="1"/>
</dbReference>